<keyword evidence="3" id="KW-1185">Reference proteome</keyword>
<comment type="caution">
    <text evidence="2">The sequence shown here is derived from an EMBL/GenBank/DDBJ whole genome shotgun (WGS) entry which is preliminary data.</text>
</comment>
<dbReference type="Gene3D" id="1.10.287.70">
    <property type="match status" value="1"/>
</dbReference>
<accession>A0AAV2PY45</accession>
<dbReference type="EMBL" id="CAXKWB010002279">
    <property type="protein sequence ID" value="CAL4066505.1"/>
    <property type="molecule type" value="Genomic_DNA"/>
</dbReference>
<protein>
    <recommendedName>
        <fullName evidence="4">Ionotropic glutamate receptor C-terminal domain-containing protein</fullName>
    </recommendedName>
</protein>
<keyword evidence="1" id="KW-0812">Transmembrane</keyword>
<gene>
    <name evidence="2" type="ORF">MNOR_LOCUS5752</name>
</gene>
<dbReference type="Proteomes" id="UP001497623">
    <property type="component" value="Unassembled WGS sequence"/>
</dbReference>
<organism evidence="2 3">
    <name type="scientific">Meganyctiphanes norvegica</name>
    <name type="common">Northern krill</name>
    <name type="synonym">Thysanopoda norvegica</name>
    <dbReference type="NCBI Taxonomy" id="48144"/>
    <lineage>
        <taxon>Eukaryota</taxon>
        <taxon>Metazoa</taxon>
        <taxon>Ecdysozoa</taxon>
        <taxon>Arthropoda</taxon>
        <taxon>Crustacea</taxon>
        <taxon>Multicrustacea</taxon>
        <taxon>Malacostraca</taxon>
        <taxon>Eumalacostraca</taxon>
        <taxon>Eucarida</taxon>
        <taxon>Euphausiacea</taxon>
        <taxon>Euphausiidae</taxon>
        <taxon>Meganyctiphanes</taxon>
    </lineage>
</organism>
<feature type="non-terminal residue" evidence="2">
    <location>
        <position position="161"/>
    </location>
</feature>
<feature type="transmembrane region" description="Helical" evidence="1">
    <location>
        <begin position="21"/>
        <end position="40"/>
    </location>
</feature>
<dbReference type="AlphaFoldDB" id="A0AAV2PY45"/>
<evidence type="ECO:0000313" key="2">
    <source>
        <dbReference type="EMBL" id="CAL4066505.1"/>
    </source>
</evidence>
<name>A0AAV2PY45_MEGNR</name>
<keyword evidence="1" id="KW-0472">Membrane</keyword>
<evidence type="ECO:0000313" key="3">
    <source>
        <dbReference type="Proteomes" id="UP001497623"/>
    </source>
</evidence>
<reference evidence="2 3" key="1">
    <citation type="submission" date="2024-05" db="EMBL/GenBank/DDBJ databases">
        <authorList>
            <person name="Wallberg A."/>
        </authorList>
    </citation>
    <scope>NUCLEOTIDE SEQUENCE [LARGE SCALE GENOMIC DNA]</scope>
</reference>
<evidence type="ECO:0008006" key="4">
    <source>
        <dbReference type="Google" id="ProtNLM"/>
    </source>
</evidence>
<keyword evidence="1" id="KW-1133">Transmembrane helix</keyword>
<proteinExistence type="predicted"/>
<feature type="non-terminal residue" evidence="2">
    <location>
        <position position="1"/>
    </location>
</feature>
<sequence>FTKIFKSIILQSSRNQPSSSGGKILVLFFSTFVLIIVALYNGSLTSFLAAPILEKVPNTHNEIEDLGYRVWIQDEYAQYTFMKTSPSSTLRNLVQEAIVSDTKTSIPPEDVMQSVQTNKIALMSIDPALVTNTYVDKKSVGGGEYGFCTLRWVTEPLFVTM</sequence>
<evidence type="ECO:0000256" key="1">
    <source>
        <dbReference type="SAM" id="Phobius"/>
    </source>
</evidence>